<keyword evidence="3" id="KW-1185">Reference proteome</keyword>
<feature type="compositionally biased region" description="Polar residues" evidence="1">
    <location>
        <begin position="40"/>
        <end position="54"/>
    </location>
</feature>
<evidence type="ECO:0000256" key="1">
    <source>
        <dbReference type="SAM" id="MobiDB-lite"/>
    </source>
</evidence>
<protein>
    <submittedName>
        <fullName evidence="2">Uncharacterized protein</fullName>
    </submittedName>
</protein>
<feature type="compositionally biased region" description="Polar residues" evidence="1">
    <location>
        <begin position="1"/>
        <end position="10"/>
    </location>
</feature>
<dbReference type="Proteomes" id="UP000186817">
    <property type="component" value="Unassembled WGS sequence"/>
</dbReference>
<dbReference type="AlphaFoldDB" id="A0A1Q9DY57"/>
<dbReference type="OrthoDB" id="416259at2759"/>
<reference evidence="2 3" key="1">
    <citation type="submission" date="2016-02" db="EMBL/GenBank/DDBJ databases">
        <title>Genome analysis of coral dinoflagellate symbionts highlights evolutionary adaptations to a symbiotic lifestyle.</title>
        <authorList>
            <person name="Aranda M."/>
            <person name="Li Y."/>
            <person name="Liew Y.J."/>
            <person name="Baumgarten S."/>
            <person name="Simakov O."/>
            <person name="Wilson M."/>
            <person name="Piel J."/>
            <person name="Ashoor H."/>
            <person name="Bougouffa S."/>
            <person name="Bajic V.B."/>
            <person name="Ryu T."/>
            <person name="Ravasi T."/>
            <person name="Bayer T."/>
            <person name="Micklem G."/>
            <person name="Kim H."/>
            <person name="Bhak J."/>
            <person name="Lajeunesse T.C."/>
            <person name="Voolstra C.R."/>
        </authorList>
    </citation>
    <scope>NUCLEOTIDE SEQUENCE [LARGE SCALE GENOMIC DNA]</scope>
    <source>
        <strain evidence="2 3">CCMP2467</strain>
    </source>
</reference>
<comment type="caution">
    <text evidence="2">The sequence shown here is derived from an EMBL/GenBank/DDBJ whole genome shotgun (WGS) entry which is preliminary data.</text>
</comment>
<feature type="region of interest" description="Disordered" evidence="1">
    <location>
        <begin position="149"/>
        <end position="229"/>
    </location>
</feature>
<organism evidence="2 3">
    <name type="scientific">Symbiodinium microadriaticum</name>
    <name type="common">Dinoflagellate</name>
    <name type="synonym">Zooxanthella microadriatica</name>
    <dbReference type="NCBI Taxonomy" id="2951"/>
    <lineage>
        <taxon>Eukaryota</taxon>
        <taxon>Sar</taxon>
        <taxon>Alveolata</taxon>
        <taxon>Dinophyceae</taxon>
        <taxon>Suessiales</taxon>
        <taxon>Symbiodiniaceae</taxon>
        <taxon>Symbiodinium</taxon>
    </lineage>
</organism>
<dbReference type="EMBL" id="LSRX01000339">
    <property type="protein sequence ID" value="OLQ00125.1"/>
    <property type="molecule type" value="Genomic_DNA"/>
</dbReference>
<accession>A0A1Q9DY57</accession>
<feature type="compositionally biased region" description="Polar residues" evidence="1">
    <location>
        <begin position="157"/>
        <end position="173"/>
    </location>
</feature>
<feature type="compositionally biased region" description="Acidic residues" evidence="1">
    <location>
        <begin position="11"/>
        <end position="24"/>
    </location>
</feature>
<evidence type="ECO:0000313" key="3">
    <source>
        <dbReference type="Proteomes" id="UP000186817"/>
    </source>
</evidence>
<evidence type="ECO:0000313" key="2">
    <source>
        <dbReference type="EMBL" id="OLQ00125.1"/>
    </source>
</evidence>
<gene>
    <name evidence="2" type="ORF">AK812_SmicGene17263</name>
</gene>
<name>A0A1Q9DY57_SYMMI</name>
<proteinExistence type="predicted"/>
<feature type="region of interest" description="Disordered" evidence="1">
    <location>
        <begin position="1"/>
        <end position="94"/>
    </location>
</feature>
<sequence length="229" mass="23721">MKAEQATPTEDSYESATEEADDDQAAPSTATPWARRTARKTTSAQSAVPAQQHVSLAPVTPGTWEPAEMEAGSVTPPVSEWEWPPTPRDPDPEDFASLSEVAAALPPTTPSGLESVVMEVDDGALTHSCFPKQEDLEDARERLNVGMAKPEVVDSAPLTNQPTGPVAANSSPAGSRAVDHSTVGADQAAAVDSPTSPAEATLANEDEASPREAQATTDDAALPQVGVDG</sequence>